<dbReference type="InterPro" id="IPR005495">
    <property type="entry name" value="LptG/LptF_permease"/>
</dbReference>
<name>A0A7V8FEV5_STEMA</name>
<organism evidence="13 14">
    <name type="scientific">Stenotrophomonas maltophilia</name>
    <name type="common">Pseudomonas maltophilia</name>
    <name type="synonym">Xanthomonas maltophilia</name>
    <dbReference type="NCBI Taxonomy" id="40324"/>
    <lineage>
        <taxon>Bacteria</taxon>
        <taxon>Pseudomonadati</taxon>
        <taxon>Pseudomonadota</taxon>
        <taxon>Gammaproteobacteria</taxon>
        <taxon>Lysobacterales</taxon>
        <taxon>Lysobacteraceae</taxon>
        <taxon>Stenotrophomonas</taxon>
        <taxon>Stenotrophomonas maltophilia group</taxon>
    </lineage>
</organism>
<feature type="transmembrane region" description="Helical" evidence="12">
    <location>
        <begin position="272"/>
        <end position="289"/>
    </location>
</feature>
<proteinExistence type="inferred from homology"/>
<feature type="transmembrane region" description="Helical" evidence="12">
    <location>
        <begin position="301"/>
        <end position="323"/>
    </location>
</feature>
<feature type="transmembrane region" description="Helical" evidence="12">
    <location>
        <begin position="12"/>
        <end position="33"/>
    </location>
</feature>
<comment type="subcellular location">
    <subcellularLocation>
        <location evidence="2">Cell inner membrane</location>
        <topology evidence="2">Multi-pass membrane protein</topology>
    </subcellularLocation>
</comment>
<keyword evidence="5" id="KW-0813">Transport</keyword>
<keyword evidence="8 12" id="KW-0812">Transmembrane</keyword>
<feature type="transmembrane region" description="Helical" evidence="12">
    <location>
        <begin position="329"/>
        <end position="349"/>
    </location>
</feature>
<evidence type="ECO:0000256" key="4">
    <source>
        <dbReference type="ARBA" id="ARBA00014213"/>
    </source>
</evidence>
<evidence type="ECO:0000256" key="1">
    <source>
        <dbReference type="ARBA" id="ARBA00002265"/>
    </source>
</evidence>
<dbReference type="InterPro" id="IPR030922">
    <property type="entry name" value="LptF"/>
</dbReference>
<evidence type="ECO:0000256" key="6">
    <source>
        <dbReference type="ARBA" id="ARBA00022475"/>
    </source>
</evidence>
<evidence type="ECO:0000256" key="9">
    <source>
        <dbReference type="ARBA" id="ARBA00022989"/>
    </source>
</evidence>
<evidence type="ECO:0000256" key="2">
    <source>
        <dbReference type="ARBA" id="ARBA00004429"/>
    </source>
</evidence>
<sequence>MLKLDRYLLGDFVQSFLATLIVLLVVSVGGVLVDILGNIADGRLPAKLLFSQLALQFIVYMPLILPLALMLGLLLAVARLYRDSEMAVITAIGVGPRRLLRPLLMLVVPVVVLIGACSLWLGPWADRASDRMIDEANRSVLLAGLEAGRFTTLPNGGVVYVSSISPDGTQLGRVFLQRQKPGDDRLQVVSAAGGHMYFEGARQRYLQLNDGHQVEGSAAAGLDYRLATFARNDVAMPDGAQTRQDDDPELITTTTLIGDPRPKAQAQLHARIAPPLIALAFALLTVPLARSSPRQQRYGRMMLAFLAYMVGMNLMFIGTGWIADGKTPAALGLWWLCLPLLGLAIWMYARDGHLGKPKGARA</sequence>
<dbReference type="NCBIfam" id="TIGR04407">
    <property type="entry name" value="LptF_YjgP"/>
    <property type="match status" value="1"/>
</dbReference>
<keyword evidence="6" id="KW-1003">Cell membrane</keyword>
<dbReference type="PANTHER" id="PTHR33529">
    <property type="entry name" value="SLR0882 PROTEIN-RELATED"/>
    <property type="match status" value="1"/>
</dbReference>
<feature type="transmembrane region" description="Helical" evidence="12">
    <location>
        <begin position="53"/>
        <end position="78"/>
    </location>
</feature>
<keyword evidence="9 12" id="KW-1133">Transmembrane helix</keyword>
<keyword evidence="7" id="KW-0997">Cell inner membrane</keyword>
<dbReference type="Pfam" id="PF03739">
    <property type="entry name" value="LptF_LptG"/>
    <property type="match status" value="1"/>
</dbReference>
<reference evidence="14" key="1">
    <citation type="journal article" date="2020" name="MBio">
        <title>Horizontal gene transfer to a defensive symbiont with a reduced genome amongst a multipartite beetle microbiome.</title>
        <authorList>
            <person name="Waterworth S.C."/>
            <person name="Florez L.V."/>
            <person name="Rees E.R."/>
            <person name="Hertweck C."/>
            <person name="Kaltenpoth M."/>
            <person name="Kwan J.C."/>
        </authorList>
    </citation>
    <scope>NUCLEOTIDE SEQUENCE [LARGE SCALE GENOMIC DNA]</scope>
</reference>
<dbReference type="EMBL" id="WNDS01000004">
    <property type="protein sequence ID" value="KAF1014058.1"/>
    <property type="molecule type" value="Genomic_DNA"/>
</dbReference>
<dbReference type="GO" id="GO:0055085">
    <property type="term" value="P:transmembrane transport"/>
    <property type="evidence" value="ECO:0007669"/>
    <property type="project" value="InterPro"/>
</dbReference>
<evidence type="ECO:0000256" key="3">
    <source>
        <dbReference type="ARBA" id="ARBA00007725"/>
    </source>
</evidence>
<comment type="function">
    <text evidence="1">Part of the ABC transporter complex LptBFG involved in the translocation of lipopolysaccharide (LPS) from the inner membrane to the outer membrane.</text>
</comment>
<evidence type="ECO:0000256" key="8">
    <source>
        <dbReference type="ARBA" id="ARBA00022692"/>
    </source>
</evidence>
<evidence type="ECO:0000256" key="5">
    <source>
        <dbReference type="ARBA" id="ARBA00022448"/>
    </source>
</evidence>
<feature type="transmembrane region" description="Helical" evidence="12">
    <location>
        <begin position="99"/>
        <end position="121"/>
    </location>
</feature>
<evidence type="ECO:0000256" key="10">
    <source>
        <dbReference type="ARBA" id="ARBA00023136"/>
    </source>
</evidence>
<evidence type="ECO:0000256" key="11">
    <source>
        <dbReference type="ARBA" id="ARBA00026081"/>
    </source>
</evidence>
<comment type="caution">
    <text evidence="13">The sequence shown here is derived from an EMBL/GenBank/DDBJ whole genome shotgun (WGS) entry which is preliminary data.</text>
</comment>
<evidence type="ECO:0000256" key="12">
    <source>
        <dbReference type="SAM" id="Phobius"/>
    </source>
</evidence>
<protein>
    <recommendedName>
        <fullName evidence="4">Lipopolysaccharide export system permease protein LptF</fullName>
    </recommendedName>
</protein>
<dbReference type="Proteomes" id="UP000487117">
    <property type="component" value="Unassembled WGS sequence"/>
</dbReference>
<dbReference type="GO" id="GO:0043190">
    <property type="term" value="C:ATP-binding cassette (ABC) transporter complex"/>
    <property type="evidence" value="ECO:0007669"/>
    <property type="project" value="InterPro"/>
</dbReference>
<evidence type="ECO:0000313" key="13">
    <source>
        <dbReference type="EMBL" id="KAF1014058.1"/>
    </source>
</evidence>
<accession>A0A7V8FEV5</accession>
<keyword evidence="10 12" id="KW-0472">Membrane</keyword>
<dbReference type="PANTHER" id="PTHR33529:SF7">
    <property type="entry name" value="LIPOPOLYSACCHARIDE EXPORT SYSTEM PERMEASE PROTEIN LPTF"/>
    <property type="match status" value="1"/>
</dbReference>
<comment type="subunit">
    <text evidence="11">Component of the lipopolysaccharide transport and assembly complex. The LptBFG transporter is composed of two ATP-binding proteins (LptB) and two transmembrane proteins (LptF and LptG).</text>
</comment>
<gene>
    <name evidence="13" type="primary">lptF</name>
    <name evidence="13" type="ORF">GAK31_03082</name>
</gene>
<comment type="similarity">
    <text evidence="3">Belongs to the LptF/LptG family.</text>
</comment>
<evidence type="ECO:0000313" key="14">
    <source>
        <dbReference type="Proteomes" id="UP000487117"/>
    </source>
</evidence>
<evidence type="ECO:0000256" key="7">
    <source>
        <dbReference type="ARBA" id="ARBA00022519"/>
    </source>
</evidence>
<dbReference type="GO" id="GO:0015920">
    <property type="term" value="P:lipopolysaccharide transport"/>
    <property type="evidence" value="ECO:0007669"/>
    <property type="project" value="TreeGrafter"/>
</dbReference>
<dbReference type="AlphaFoldDB" id="A0A7V8FEV5"/>